<keyword evidence="6" id="KW-0175">Coiled coil</keyword>
<dbReference type="PANTHER" id="PTHR42648">
    <property type="entry name" value="TRANSPOSASE, PUTATIVE-RELATED"/>
    <property type="match status" value="1"/>
</dbReference>
<dbReference type="CDD" id="cd09272">
    <property type="entry name" value="RNase_HI_RT_Ty1"/>
    <property type="match status" value="1"/>
</dbReference>
<evidence type="ECO:0000256" key="4">
    <source>
        <dbReference type="ARBA" id="ARBA00023125"/>
    </source>
</evidence>
<dbReference type="InterPro" id="IPR036397">
    <property type="entry name" value="RNaseH_sf"/>
</dbReference>
<feature type="region of interest" description="Disordered" evidence="7">
    <location>
        <begin position="1306"/>
        <end position="1332"/>
    </location>
</feature>
<dbReference type="InterPro" id="IPR021109">
    <property type="entry name" value="Peptidase_aspartic_dom_sf"/>
</dbReference>
<feature type="region of interest" description="Disordered" evidence="7">
    <location>
        <begin position="1861"/>
        <end position="1881"/>
    </location>
</feature>
<dbReference type="GO" id="GO:0003677">
    <property type="term" value="F:DNA binding"/>
    <property type="evidence" value="ECO:0007669"/>
    <property type="project" value="UniProtKB-KW"/>
</dbReference>
<keyword evidence="2" id="KW-0479">Metal-binding</keyword>
<comment type="caution">
    <text evidence="9">The sequence shown here is derived from an EMBL/GenBank/DDBJ whole genome shotgun (WGS) entry which is preliminary data.</text>
</comment>
<feature type="region of interest" description="Disordered" evidence="7">
    <location>
        <begin position="3658"/>
        <end position="3679"/>
    </location>
</feature>
<dbReference type="Pfam" id="PF00098">
    <property type="entry name" value="zf-CCHC"/>
    <property type="match status" value="1"/>
</dbReference>
<feature type="region of interest" description="Disordered" evidence="7">
    <location>
        <begin position="1527"/>
        <end position="1552"/>
    </location>
</feature>
<dbReference type="Pfam" id="PF07727">
    <property type="entry name" value="RVT_2"/>
    <property type="match status" value="3"/>
</dbReference>
<dbReference type="InterPro" id="IPR036875">
    <property type="entry name" value="Znf_CCHC_sf"/>
</dbReference>
<evidence type="ECO:0000256" key="5">
    <source>
        <dbReference type="PROSITE-ProRule" id="PRU00047"/>
    </source>
</evidence>
<keyword evidence="5" id="KW-0862">Zinc</keyword>
<gene>
    <name evidence="9" type="ORF">Tci_014542</name>
</gene>
<dbReference type="InterPro" id="IPR043502">
    <property type="entry name" value="DNA/RNA_pol_sf"/>
</dbReference>
<feature type="coiled-coil region" evidence="6">
    <location>
        <begin position="2127"/>
        <end position="2154"/>
    </location>
</feature>
<dbReference type="Pfam" id="PF25597">
    <property type="entry name" value="SH3_retrovirus"/>
    <property type="match status" value="3"/>
</dbReference>
<feature type="region of interest" description="Disordered" evidence="7">
    <location>
        <begin position="2396"/>
        <end position="2415"/>
    </location>
</feature>
<dbReference type="Pfam" id="PF17919">
    <property type="entry name" value="RT_RNaseH_2"/>
    <property type="match status" value="1"/>
</dbReference>
<protein>
    <submittedName>
        <fullName evidence="9">Retrovirus-related Pol polyprotein from transposon TNT 1-94</fullName>
    </submittedName>
</protein>
<dbReference type="InterPro" id="IPR001878">
    <property type="entry name" value="Znf_CCHC"/>
</dbReference>
<accession>A0A6L2K3W9</accession>
<dbReference type="SUPFAM" id="SSF57756">
    <property type="entry name" value="Retrovirus zinc finger-like domains"/>
    <property type="match status" value="2"/>
</dbReference>
<feature type="compositionally biased region" description="Basic and acidic residues" evidence="7">
    <location>
        <begin position="1306"/>
        <end position="1328"/>
    </location>
</feature>
<dbReference type="InterPro" id="IPR005162">
    <property type="entry name" value="Retrotrans_gag_dom"/>
</dbReference>
<feature type="coiled-coil region" evidence="6">
    <location>
        <begin position="3593"/>
        <end position="3627"/>
    </location>
</feature>
<evidence type="ECO:0000256" key="7">
    <source>
        <dbReference type="SAM" id="MobiDB-lite"/>
    </source>
</evidence>
<keyword evidence="4" id="KW-0238">DNA-binding</keyword>
<dbReference type="PROSITE" id="PS50158">
    <property type="entry name" value="ZF_CCHC"/>
    <property type="match status" value="1"/>
</dbReference>
<feature type="region of interest" description="Disordered" evidence="7">
    <location>
        <begin position="3986"/>
        <end position="4031"/>
    </location>
</feature>
<feature type="compositionally biased region" description="Basic and acidic residues" evidence="7">
    <location>
        <begin position="3668"/>
        <end position="3679"/>
    </location>
</feature>
<dbReference type="Gene3D" id="2.40.70.10">
    <property type="entry name" value="Acid Proteases"/>
    <property type="match status" value="1"/>
</dbReference>
<evidence type="ECO:0000256" key="3">
    <source>
        <dbReference type="ARBA" id="ARBA00022801"/>
    </source>
</evidence>
<dbReference type="InterPro" id="IPR012337">
    <property type="entry name" value="RNaseH-like_sf"/>
</dbReference>
<feature type="coiled-coil region" evidence="6">
    <location>
        <begin position="1973"/>
        <end position="2000"/>
    </location>
</feature>
<evidence type="ECO:0000256" key="6">
    <source>
        <dbReference type="SAM" id="Coils"/>
    </source>
</evidence>
<evidence type="ECO:0000256" key="2">
    <source>
        <dbReference type="ARBA" id="ARBA00022723"/>
    </source>
</evidence>
<dbReference type="GO" id="GO:0008270">
    <property type="term" value="F:zinc ion binding"/>
    <property type="evidence" value="ECO:0007669"/>
    <property type="project" value="UniProtKB-KW"/>
</dbReference>
<dbReference type="InterPro" id="IPR039537">
    <property type="entry name" value="Retrotran_Ty1/copia-like"/>
</dbReference>
<dbReference type="Pfam" id="PF08284">
    <property type="entry name" value="RVP_2"/>
    <property type="match status" value="1"/>
</dbReference>
<dbReference type="SUPFAM" id="SSF53098">
    <property type="entry name" value="Ribonuclease H-like"/>
    <property type="match status" value="2"/>
</dbReference>
<dbReference type="Gene3D" id="4.10.60.10">
    <property type="entry name" value="Zinc finger, CCHC-type"/>
    <property type="match status" value="1"/>
</dbReference>
<feature type="domain" description="CCHC-type" evidence="8">
    <location>
        <begin position="429"/>
        <end position="443"/>
    </location>
</feature>
<dbReference type="Pfam" id="PF03732">
    <property type="entry name" value="Retrotrans_gag"/>
    <property type="match status" value="1"/>
</dbReference>
<evidence type="ECO:0000256" key="1">
    <source>
        <dbReference type="ARBA" id="ARBA00022670"/>
    </source>
</evidence>
<feature type="compositionally biased region" description="Polar residues" evidence="7">
    <location>
        <begin position="1861"/>
        <end position="1873"/>
    </location>
</feature>
<dbReference type="EMBL" id="BKCJ010001587">
    <property type="protein sequence ID" value="GEU42564.1"/>
    <property type="molecule type" value="Genomic_DNA"/>
</dbReference>
<evidence type="ECO:0000313" key="9">
    <source>
        <dbReference type="EMBL" id="GEU42564.1"/>
    </source>
</evidence>
<evidence type="ECO:0000259" key="8">
    <source>
        <dbReference type="PROSITE" id="PS50158"/>
    </source>
</evidence>
<keyword evidence="1" id="KW-0645">Protease</keyword>
<keyword evidence="3" id="KW-0378">Hydrolase</keyword>
<dbReference type="SUPFAM" id="SSF50630">
    <property type="entry name" value="Acid proteases"/>
    <property type="match status" value="1"/>
</dbReference>
<feature type="region of interest" description="Disordered" evidence="7">
    <location>
        <begin position="2184"/>
        <end position="2203"/>
    </location>
</feature>
<feature type="region of interest" description="Disordered" evidence="7">
    <location>
        <begin position="1896"/>
        <end position="1919"/>
    </location>
</feature>
<keyword evidence="5" id="KW-0863">Zinc-finger</keyword>
<dbReference type="InterPro" id="IPR041577">
    <property type="entry name" value="RT_RNaseH_2"/>
</dbReference>
<sequence length="4308" mass="488461">MDEIDADEDFTLVDVETQVDMDVELQGRKDQDDNAASKDVNAVAPTMFDDEEVTMLHDEEVEQATAREKQEKDDLERAQVLQQQYDDKDENIDWNAVAEQVKFPIIDWEIHTEGSRTYWKIVRVCGITKAYQSFEDMLKGFNREDLVALWRLVKEKFSTAVPNVDNEKALWVELKRLFEPDAKDVLCKDDAAAEVIKKLLQVVNVVKEGERVYGVGRGGRGRRPREGNDERVNNLNGQGNDQGMRANEGVERVNGNIANQGNVGNQNGNVVNEIAQENVRNVLVNGNQNMQDMSGCSIDQKVKYTAGSFVGKALTWWNSQIRTLSREVAVSMSWNDFKFMMIKEFCPSHEMRKLETELWNHAMVIVRHAAYTDRFHELIRGMVAAMEPKTMQKAVQISGALADEAVKNGSIKKVEKRGNVGEPRPCRTCFNCNRPGHLAKDCRGVPWNMNPVNTRNPPSRACYECGSTDHVRPACPRLNRAQGPEGNRPNQVAANNGGQGCGNQGNQASGRAFMLGAKEAHQDQNSMIGTFTLNDHYATTLFDSGTDYCFVSTTFIPLLGIEPSELGFKYEIEIASGQLVEIDKIIKGCRLEINGHVFDIDLIPFGDGSFDVIIGMDWLSNHKTKIICHERVVRIPLLDGRVLRVLGERPEEKERLLISVKTSDKKQEEIVVVRDFPKTLKDKLCNAPVLAFLDRPEDFVVYCDASGIGLGCVLMQRELFSNYDCEIRYHPGKVNVVADTLSRKERVNPKRARAINMTLQSSIKDMILSAQKKAVDEFVRLHKEIRYSWPGKKKDIAEYVRIVMNFVTKLPRTSSGHDTIWVIVDRLTKSAHFLPMPKDYKLDRLARLYLNEIVARHGVPILIISNRGSRFTSRFWQSMQEIKDRLKAACDRQKSYANKRRKPLEFSEDLPEELNGLQDTFHVSNLKKCLADPTLQVPLDEIRVQAKLNFVEEPIGILDIEFKKLKRSRIAIVKVRWNSKRGSEFKWKREGDYIFYKSKKKIQVLEPTSGIRVYAAHMIVDSKAPMLKPGELKLWRTVIPPTTTDEKLQRRNEVKARSTLMMGLPNEHQLKFNSIKDAKSLLAAIKKRFGGYAVVVWRNKPDLDTLSMDDLYNNLKIYEAKVKGISSSTNTQNMAFVSSSLNNSNSNNGVNTAQGVNTANRVNTASSQAPRGQDNRSRNVTRKIVPLETPNSSALVSCDRLGGYDWSDQAEEGPTNYALMAYSTLSASSSDSERLDLAKAEKEGIQLNVNKLENASKSLNKIIECQIVDNYKKGLGYNVVPPPYTCLFPPLKSDLSSTGLEELFNEPKIEKSKDKSNEVEHESLKKPSDAPIIEDWVTDNEEEEVEKQEVKPSLNRINFVKAIADNNPIETVKTGEQPKQNTYRKRALKNSYANKKVKTVWVKKVDTAKPKASVNAVKAKAKYNVVKGKRAEEGPTNYALMAYSTLSASSSDSERLDLAKAEKEGIQLNVNKLENASKSLNKIIECQIVDNYKKGLGYNVVPPPYTCLFPPLKSDLSSTGLEELFNEPKIEKSKDKSNEVEHESLKKPSDAPIIEDWVTDNEEEEVEKQEVKPSLNRINFVKAIADNNPIETVKTGEQPKQNTYRKRALKNSYANKKVKTVWVKKVDTAKPKASVNAVKAKAKYNVVKGKRGNLHEDLQDKGVIDSGCSRHMTGNMSFLIDYKEIDGGYVAFGGNPKVGKITCKGTKDETSGILKFFITRVENLMNLKVKVIKSDNGSEFKNMEMNQLCEVKGKFDRKADESFFVGYSLNIKAFRVFNSSTRIVEENLHVRFSENTSSHVGSGPNWLFDIDALTKTMNYQPVIAQSSNFSSIKASNDAGKEKEPDRYYILLPLWTVDSPLSTTSKSSQDNEFQPLNDDETVYEERGDKVERAATTAASLDAEQDNGGSPRRQHTILGDKPAQTRFERLSKQSHEPPLSRVNTIGSEEDSMQLMELMKLCIKLFTRLLAFENNKTAQDLEITHLKKRVKRLEKRRKSRTSQIKRRLFKVEIESSAKKGRYGHDTKINTASTSITTASINITIVEHVTTVSATITTVGVSVNTVEPKKAKEIGSKEKSSETATRGVIMNEASETTTRPTVPPQQKLDPKNKGKGKMVKPENPLKNKDQIKFDEELVRNLEAQLQAKLEKEENHELAKRLQAEEQGELTIKERSKLLKDRVEGSKKRAKGCSKRAGEEIESDKSKNQKLDEKGRIVGIKRLFSAVEVTAASYEVTTAGYGFYCCEVKDNKIDLLVQQYEQFGISKDESIDSAFARFNTIITSLKALDEGYSSNNYVRKFLRALHPKWRAKVTMIEESKDLTSLSLDELIRNLKVHEMIIKKDSKIVKAKGERRSLALKAKKISSDEERLTSGSKDKEYAMAVRDFKKFFKRRGRFVRQHMKDKNTFQRNQDDKNDKSERKCFRCEDPNHLIGECPKPPKDKNQREFVGDSWSDSVDLEPDEWIKDSECSKHMMGNQKLFSTYKAYNEGNVIFGSNLRGKICNNKCRVTFSEHDSEITKDSKTIGRGKTSYELLRGRKPTLDDFKMFRSKCFILNTKYYLTKFDPKSYEGVFLGYFQHRKVYIIFNKHTGKIKESLNVTFDETPPPSKTSPLVDDDLNEEKAINVTKNKNLENNIEDETLKIDEIVNIKESWNHPLNNVIGNLNQRTLRSQSQNQSNLFCFISTIEPKNVNESLMDESWIIAMQEEINQFITNDVWVLVLQPRNMTIIGTKWVFRNKLDENDIVSRNKDRLVAQGYNQQEGIDYDDTKSTSGIYTFAGCCLTSWFSKKQTALAISTTEAEYVSTEKASQQALWVKQALIDYDIQLDDAPIINTFVKHSVRNAKFEKYGNLRVRCSLKLVPPKETTIASVATPTQGILVYNRRTKATRSIGSLNFSMVFGLQLLKAYDRTSLSTHQLPFASKQFSSGPEPKLLTPGTINSGLMPNIPSSTPYVLPKKNDWEILFQPMFDEYLNPPPCVKFDELGGILKNKARLVARGYRQEEGIDFEESFAPFSRLKAIRIFIAFVAHMHMVIYQIDVKITFLNGILCEEVYVSQPNGFVDPENPNHVYKLKKALYGLKQAPCACRPDLVFNVCMCARYQAKPTEKHLHAVKRIFQYLRGTINIDFADADHAGFQDTRKSTSGSTQLLGDRLMSWSSKKQKSSVISSTEAEYIALVPTGKHLHQVVSIRMTEISHQKAWNAKHVLENFEKVGRQKGRVMVFWYSIKKVQGMDSYEFLFANKKCVVNADVFRTILDMCLRVEGVNFTDVLDDDTTLAFLIKLGYKGLLYKHTTMFVDHMHHPWRTLAAIINKCLSRKTTSNDKLLIMNGDAPAEIASVSGSVEAIDSKTLWEAIKTRFGGNKESKKMQKTILKQQYENFVASRSKGLDKTYDSMDDLYNNLKVYEAEIKGQSSSSLNSQNVAFVSSDNTSSTNEAVNMAHDVSAANLEKINTNDLEEMDLKWQVAIITIRVKRFIKKTGTNLNFNGKETVGFDKTKVECYNYHMRGHFARKCRAPRSQGTKNKDNTRRVLPVETHTNALVVTDEMGYDWSYQAEEGPIDFALMAFSSSGSSSSDTKNEAVFEEDIAFLKYDVKVRDISITNLKNKLEESLKEKDDLKLKLEKFETSSRNLTNLLNSQLSSKYKTGIGYDSQLTKKDLSNKSDVFESASDSSVNESEKDNNPANDRYKAGEGYHAVPPLYIGNFMPLIPYLSFAGLDDYVYKYAIRKSVLNNKGKATGQRKGNPQYTLKDQGIFNSRCFRHMMGNKSFFTDYQEIDRVFVASGGSPKGEFSVARTSQQNRVVERKNRTLIEAARTMLANSLLPTTFWAEAVSTACYVQNRVLVTKPHNKTTYELLIGRTPNLDFMKPFGCPVTILNTFNHLGKFKRKANEGFLVGYFVNSKAFRVFNSRNKRVEENLHIKFLENKPNVAKRGLECLFDIDSLTYSMNYEPVTTRNQFNSDAGIKINANAGKARHEKESDHEYILLLFMPSSTQNSKDKDVGEVPNKGDDGVSKGSGIDDQYKIDSSTQDVGTAEPKETSIFDDAYNDREVGVEADTNNLELSIVVFRNKKDERGIVIRNKARLMAQGHTQEEDIDYDEVFAPVARIEAIKIFLAYASFIGFIVYRIDVKSAFLYGTIEEEVYVCQPPSFEDSHFPNNVYKVEKALYGLHQALRTWYETLSTYLLENGFRRGTIDKTLFIKKDIDDILLVQVYVDDIIFGSTKKSLCDEFKQMRHKRFQMSSMGEVTFFLGLQVKQKDDGIFISQDKYVANILKKLGFTTVKTAITPMESNKTLIKDAEAEDVDVHLYRLMIGSLM</sequence>
<name>A0A6L2K3W9_TANCI</name>
<organism evidence="9">
    <name type="scientific">Tanacetum cinerariifolium</name>
    <name type="common">Dalmatian daisy</name>
    <name type="synonym">Chrysanthemum cinerariifolium</name>
    <dbReference type="NCBI Taxonomy" id="118510"/>
    <lineage>
        <taxon>Eukaryota</taxon>
        <taxon>Viridiplantae</taxon>
        <taxon>Streptophyta</taxon>
        <taxon>Embryophyta</taxon>
        <taxon>Tracheophyta</taxon>
        <taxon>Spermatophyta</taxon>
        <taxon>Magnoliopsida</taxon>
        <taxon>eudicotyledons</taxon>
        <taxon>Gunneridae</taxon>
        <taxon>Pentapetalae</taxon>
        <taxon>asterids</taxon>
        <taxon>campanulids</taxon>
        <taxon>Asterales</taxon>
        <taxon>Asteraceae</taxon>
        <taxon>Asteroideae</taxon>
        <taxon>Anthemideae</taxon>
        <taxon>Anthemidinae</taxon>
        <taxon>Tanacetum</taxon>
    </lineage>
</organism>
<dbReference type="SMART" id="SM00343">
    <property type="entry name" value="ZnF_C2HC"/>
    <property type="match status" value="4"/>
</dbReference>
<feature type="compositionally biased region" description="Basic and acidic residues" evidence="7">
    <location>
        <begin position="3988"/>
        <end position="4004"/>
    </location>
</feature>
<dbReference type="GO" id="GO:0006508">
    <property type="term" value="P:proteolysis"/>
    <property type="evidence" value="ECO:0007669"/>
    <property type="project" value="UniProtKB-KW"/>
</dbReference>
<feature type="region of interest" description="Disordered" evidence="7">
    <location>
        <begin position="216"/>
        <end position="245"/>
    </location>
</feature>
<dbReference type="Gene3D" id="3.30.420.10">
    <property type="entry name" value="Ribonuclease H-like superfamily/Ribonuclease H"/>
    <property type="match status" value="2"/>
</dbReference>
<feature type="compositionally biased region" description="Basic and acidic residues" evidence="7">
    <location>
        <begin position="2191"/>
        <end position="2203"/>
    </location>
</feature>
<dbReference type="SUPFAM" id="SSF56672">
    <property type="entry name" value="DNA/RNA polymerases"/>
    <property type="match status" value="2"/>
</dbReference>
<dbReference type="InterPro" id="IPR013103">
    <property type="entry name" value="RVT_2"/>
</dbReference>
<feature type="region of interest" description="Disordered" evidence="7">
    <location>
        <begin position="2086"/>
        <end position="2120"/>
    </location>
</feature>
<feature type="compositionally biased region" description="Basic and acidic residues" evidence="7">
    <location>
        <begin position="1527"/>
        <end position="1549"/>
    </location>
</feature>
<dbReference type="InterPro" id="IPR057670">
    <property type="entry name" value="SH3_retrovirus"/>
</dbReference>
<dbReference type="PANTHER" id="PTHR42648:SF32">
    <property type="entry name" value="RIBONUCLEASE H-LIKE DOMAIN, GAG-PRE-INTEGRASE DOMAIN PROTEIN-RELATED"/>
    <property type="match status" value="1"/>
</dbReference>
<dbReference type="Pfam" id="PF14223">
    <property type="entry name" value="Retrotran_gag_2"/>
    <property type="match status" value="1"/>
</dbReference>
<dbReference type="GO" id="GO:0008233">
    <property type="term" value="F:peptidase activity"/>
    <property type="evidence" value="ECO:0007669"/>
    <property type="project" value="UniProtKB-KW"/>
</dbReference>
<proteinExistence type="predicted"/>
<reference evidence="9" key="1">
    <citation type="journal article" date="2019" name="Sci. Rep.">
        <title>Draft genome of Tanacetum cinerariifolium, the natural source of mosquito coil.</title>
        <authorList>
            <person name="Yamashiro T."/>
            <person name="Shiraishi A."/>
            <person name="Satake H."/>
            <person name="Nakayama K."/>
        </authorList>
    </citation>
    <scope>NUCLEOTIDE SEQUENCE</scope>
</reference>
<dbReference type="CDD" id="cd00303">
    <property type="entry name" value="retropepsin_like"/>
    <property type="match status" value="1"/>
</dbReference>